<evidence type="ECO:0000313" key="9">
    <source>
        <dbReference type="Proteomes" id="UP000428333"/>
    </source>
</evidence>
<dbReference type="EMBL" id="QEFC01003727">
    <property type="protein sequence ID" value="KAE9446766.1"/>
    <property type="molecule type" value="Genomic_DNA"/>
</dbReference>
<evidence type="ECO:0000256" key="2">
    <source>
        <dbReference type="ARBA" id="ARBA00023015"/>
    </source>
</evidence>
<dbReference type="AlphaFoldDB" id="A0A6A4KE46"/>
<feature type="region of interest" description="Disordered" evidence="6">
    <location>
        <begin position="189"/>
        <end position="234"/>
    </location>
</feature>
<keyword evidence="2" id="KW-0805">Transcription regulation</keyword>
<protein>
    <recommendedName>
        <fullName evidence="7">NAC domain-containing protein</fullName>
    </recommendedName>
</protein>
<evidence type="ECO:0000256" key="6">
    <source>
        <dbReference type="SAM" id="MobiDB-lite"/>
    </source>
</evidence>
<dbReference type="OrthoDB" id="774757at2759"/>
<accession>A0A6A4KE46</accession>
<dbReference type="InterPro" id="IPR036093">
    <property type="entry name" value="NAC_dom_sf"/>
</dbReference>
<feature type="non-terminal residue" evidence="8">
    <location>
        <position position="1"/>
    </location>
</feature>
<keyword evidence="9" id="KW-1185">Reference proteome</keyword>
<keyword evidence="5" id="KW-0539">Nucleus</keyword>
<dbReference type="GO" id="GO:0003677">
    <property type="term" value="F:DNA binding"/>
    <property type="evidence" value="ECO:0007669"/>
    <property type="project" value="UniProtKB-KW"/>
</dbReference>
<organism evidence="8 9">
    <name type="scientific">Rhododendron williamsianum</name>
    <dbReference type="NCBI Taxonomy" id="262921"/>
    <lineage>
        <taxon>Eukaryota</taxon>
        <taxon>Viridiplantae</taxon>
        <taxon>Streptophyta</taxon>
        <taxon>Embryophyta</taxon>
        <taxon>Tracheophyta</taxon>
        <taxon>Spermatophyta</taxon>
        <taxon>Magnoliopsida</taxon>
        <taxon>eudicotyledons</taxon>
        <taxon>Gunneridae</taxon>
        <taxon>Pentapetalae</taxon>
        <taxon>asterids</taxon>
        <taxon>Ericales</taxon>
        <taxon>Ericaceae</taxon>
        <taxon>Ericoideae</taxon>
        <taxon>Rhodoreae</taxon>
        <taxon>Rhododendron</taxon>
    </lineage>
</organism>
<evidence type="ECO:0000256" key="1">
    <source>
        <dbReference type="ARBA" id="ARBA00004123"/>
    </source>
</evidence>
<dbReference type="GO" id="GO:0006355">
    <property type="term" value="P:regulation of DNA-templated transcription"/>
    <property type="evidence" value="ECO:0007669"/>
    <property type="project" value="InterPro"/>
</dbReference>
<dbReference type="GO" id="GO:0005634">
    <property type="term" value="C:nucleus"/>
    <property type="evidence" value="ECO:0007669"/>
    <property type="project" value="UniProtKB-SubCell"/>
</dbReference>
<dbReference type="Gene3D" id="2.170.150.80">
    <property type="entry name" value="NAC domain"/>
    <property type="match status" value="1"/>
</dbReference>
<evidence type="ECO:0000256" key="4">
    <source>
        <dbReference type="ARBA" id="ARBA00023163"/>
    </source>
</evidence>
<dbReference type="InterPro" id="IPR003441">
    <property type="entry name" value="NAC-dom"/>
</dbReference>
<evidence type="ECO:0000256" key="3">
    <source>
        <dbReference type="ARBA" id="ARBA00023125"/>
    </source>
</evidence>
<proteinExistence type="predicted"/>
<evidence type="ECO:0000256" key="5">
    <source>
        <dbReference type="ARBA" id="ARBA00023242"/>
    </source>
</evidence>
<dbReference type="PANTHER" id="PTHR31989">
    <property type="entry name" value="NAC DOMAIN-CONTAINING PROTEIN 82-RELATED"/>
    <property type="match status" value="1"/>
</dbReference>
<gene>
    <name evidence="8" type="ORF">C3L33_21324</name>
</gene>
<sequence>MIKVEEWVNIAHHPSLPYVRPSLHTARTKATKSIPSLYFLFSIKLVFPKHHEIGVFPFAYHVYRLGFVPNQGGILNDPWEEGSVYVLTKLIKATGSDKWTARTAGCGLWHGETDPVRILNKKRRVIGYKRMLRFRIKNGSGAMDENGEGGHWIMHEFSLYGGNGTSTRNKQSPKGSEYVLCRIKKRYDSKDTKKSPKKVKNVEAAASSDADVMVPKPAKRARKEEFGKNRRWKH</sequence>
<name>A0A6A4KE46_9ERIC</name>
<reference evidence="8 9" key="1">
    <citation type="journal article" date="2019" name="Genome Biol. Evol.">
        <title>The Rhododendron genome and chromosomal organization provide insight into shared whole-genome duplications across the heath family (Ericaceae).</title>
        <authorList>
            <person name="Soza V.L."/>
            <person name="Lindsley D."/>
            <person name="Waalkes A."/>
            <person name="Ramage E."/>
            <person name="Patwardhan R.P."/>
            <person name="Burton J.N."/>
            <person name="Adey A."/>
            <person name="Kumar A."/>
            <person name="Qiu R."/>
            <person name="Shendure J."/>
            <person name="Hall B."/>
        </authorList>
    </citation>
    <scope>NUCLEOTIDE SEQUENCE [LARGE SCALE GENOMIC DNA]</scope>
    <source>
        <strain evidence="8">RSF 1966-606</strain>
    </source>
</reference>
<dbReference type="PROSITE" id="PS51005">
    <property type="entry name" value="NAC"/>
    <property type="match status" value="1"/>
</dbReference>
<dbReference type="Pfam" id="PF02365">
    <property type="entry name" value="NAM"/>
    <property type="match status" value="1"/>
</dbReference>
<evidence type="ECO:0000313" key="8">
    <source>
        <dbReference type="EMBL" id="KAE9446766.1"/>
    </source>
</evidence>
<dbReference type="Proteomes" id="UP000428333">
    <property type="component" value="Linkage Group LG13"/>
</dbReference>
<keyword evidence="4" id="KW-0804">Transcription</keyword>
<evidence type="ECO:0000259" key="7">
    <source>
        <dbReference type="PROSITE" id="PS51005"/>
    </source>
</evidence>
<dbReference type="SUPFAM" id="SSF101941">
    <property type="entry name" value="NAC domain"/>
    <property type="match status" value="1"/>
</dbReference>
<feature type="domain" description="NAC" evidence="7">
    <location>
        <begin position="33"/>
        <end position="186"/>
    </location>
</feature>
<comment type="subcellular location">
    <subcellularLocation>
        <location evidence="1">Nucleus</location>
    </subcellularLocation>
</comment>
<keyword evidence="3" id="KW-0238">DNA-binding</keyword>
<comment type="caution">
    <text evidence="8">The sequence shown here is derived from an EMBL/GenBank/DDBJ whole genome shotgun (WGS) entry which is preliminary data.</text>
</comment>